<dbReference type="Proteomes" id="UP000183859">
    <property type="component" value="Chromosome"/>
</dbReference>
<evidence type="ECO:0000256" key="3">
    <source>
        <dbReference type="ARBA" id="ARBA00022989"/>
    </source>
</evidence>
<gene>
    <name evidence="7" type="ORF">PhaeoP97_00267</name>
</gene>
<evidence type="ECO:0000256" key="2">
    <source>
        <dbReference type="ARBA" id="ARBA00022692"/>
    </source>
</evidence>
<evidence type="ECO:0000256" key="4">
    <source>
        <dbReference type="ARBA" id="ARBA00023136"/>
    </source>
</evidence>
<evidence type="ECO:0000259" key="6">
    <source>
        <dbReference type="Pfam" id="PF07298"/>
    </source>
</evidence>
<dbReference type="InterPro" id="IPR009915">
    <property type="entry name" value="NnrU_dom"/>
</dbReference>
<keyword evidence="3 5" id="KW-1133">Transmembrane helix</keyword>
<reference evidence="8" key="1">
    <citation type="submission" date="2016-07" db="EMBL/GenBank/DDBJ databases">
        <title>Phaeobacter portensis sp. nov., a tropodithietic acid producing bacterium isolated from a German harbor.</title>
        <authorList>
            <person name="Freese H.M."/>
            <person name="Bunk B."/>
            <person name="Breider S."/>
            <person name="Brinkhoff T."/>
        </authorList>
    </citation>
    <scope>NUCLEOTIDE SEQUENCE [LARGE SCALE GENOMIC DNA]</scope>
    <source>
        <strain evidence="8">P97</strain>
    </source>
</reference>
<keyword evidence="4 5" id="KW-0472">Membrane</keyword>
<keyword evidence="8" id="KW-1185">Reference proteome</keyword>
<proteinExistence type="predicted"/>
<feature type="transmembrane region" description="Helical" evidence="5">
    <location>
        <begin position="39"/>
        <end position="60"/>
    </location>
</feature>
<dbReference type="OrthoDB" id="7828645at2"/>
<feature type="transmembrane region" description="Helical" evidence="5">
    <location>
        <begin position="203"/>
        <end position="221"/>
    </location>
</feature>
<evidence type="ECO:0000313" key="8">
    <source>
        <dbReference type="Proteomes" id="UP000183859"/>
    </source>
</evidence>
<dbReference type="EMBL" id="CP016364">
    <property type="protein sequence ID" value="APG45719.1"/>
    <property type="molecule type" value="Genomic_DNA"/>
</dbReference>
<accession>A0A1L3I0S6</accession>
<feature type="domain" description="NnrU" evidence="6">
    <location>
        <begin position="8"/>
        <end position="229"/>
    </location>
</feature>
<feature type="transmembrane region" description="Helical" evidence="5">
    <location>
        <begin position="80"/>
        <end position="101"/>
    </location>
</feature>
<dbReference type="AlphaFoldDB" id="A0A1L3I0S6"/>
<name>A0A1L3I0S6_9RHOB</name>
<dbReference type="STRING" id="1844006.PhaeoP97_00267"/>
<keyword evidence="2 5" id="KW-0812">Transmembrane</keyword>
<dbReference type="RefSeq" id="WP_072503537.1">
    <property type="nucleotide sequence ID" value="NZ_CP016364.1"/>
</dbReference>
<feature type="transmembrane region" description="Helical" evidence="5">
    <location>
        <begin position="113"/>
        <end position="136"/>
    </location>
</feature>
<organism evidence="7 8">
    <name type="scientific">Phaeobacter porticola</name>
    <dbReference type="NCBI Taxonomy" id="1844006"/>
    <lineage>
        <taxon>Bacteria</taxon>
        <taxon>Pseudomonadati</taxon>
        <taxon>Pseudomonadota</taxon>
        <taxon>Alphaproteobacteria</taxon>
        <taxon>Rhodobacterales</taxon>
        <taxon>Roseobacteraceae</taxon>
        <taxon>Phaeobacter</taxon>
    </lineage>
</organism>
<protein>
    <submittedName>
        <fullName evidence="7">Putative nnrU protein</fullName>
    </submittedName>
</protein>
<comment type="subcellular location">
    <subcellularLocation>
        <location evidence="1">Membrane</location>
        <topology evidence="1">Multi-pass membrane protein</topology>
    </subcellularLocation>
</comment>
<evidence type="ECO:0000313" key="7">
    <source>
        <dbReference type="EMBL" id="APG45719.1"/>
    </source>
</evidence>
<dbReference type="KEGG" id="php:PhaeoP97_00267"/>
<dbReference type="Pfam" id="PF07298">
    <property type="entry name" value="NnrU"/>
    <property type="match status" value="1"/>
</dbReference>
<feature type="transmembrane region" description="Helical" evidence="5">
    <location>
        <begin position="142"/>
        <end position="162"/>
    </location>
</feature>
<evidence type="ECO:0000256" key="1">
    <source>
        <dbReference type="ARBA" id="ARBA00004141"/>
    </source>
</evidence>
<dbReference type="GO" id="GO:0016020">
    <property type="term" value="C:membrane"/>
    <property type="evidence" value="ECO:0007669"/>
    <property type="project" value="UniProtKB-SubCell"/>
</dbReference>
<feature type="transmembrane region" description="Helical" evidence="5">
    <location>
        <begin position="6"/>
        <end position="27"/>
    </location>
</feature>
<sequence>MSASWLGFTLSLLLFATSHFVPRLGNLRGWLISTIGRRAYFSAYGLLSLVLFGWVLIAAAEAPYIELWPPAPWQRWAPMLLMPLVFVLAACAIGIDTPFTLGGSDKADPAKTTFGLAALSRHPLLLALLLWSLAHMLANGDLAHVILFGGSGLLALIAMVAFDRQVTTALGQEDAAQYFAKIPIISLSPLTDRAWRQAHIKTVVARTTLGLSLWIATLFLHETLLGVSPLP</sequence>
<evidence type="ECO:0000256" key="5">
    <source>
        <dbReference type="SAM" id="Phobius"/>
    </source>
</evidence>